<evidence type="ECO:0000313" key="2">
    <source>
        <dbReference type="Proteomes" id="UP000887013"/>
    </source>
</evidence>
<sequence length="130" mass="15085">MVLKEGIIGDEDLDRNHSYSPNRELVSVFKRNLKVKRGVTFMPWRRDGTTLPVQTPADLLQQDERHEQAAQTPEKTMQTIVQAAFSWFLQVPALPPLERFHNTVNANLVFCIKKQFILFSKEIPLRFHIA</sequence>
<gene>
    <name evidence="1" type="ORF">NPIL_515881</name>
</gene>
<accession>A0A8X6N8E9</accession>
<reference evidence="1" key="1">
    <citation type="submission" date="2020-08" db="EMBL/GenBank/DDBJ databases">
        <title>Multicomponent nature underlies the extraordinary mechanical properties of spider dragline silk.</title>
        <authorList>
            <person name="Kono N."/>
            <person name="Nakamura H."/>
            <person name="Mori M."/>
            <person name="Yoshida Y."/>
            <person name="Ohtoshi R."/>
            <person name="Malay A.D."/>
            <person name="Moran D.A.P."/>
            <person name="Tomita M."/>
            <person name="Numata K."/>
            <person name="Arakawa K."/>
        </authorList>
    </citation>
    <scope>NUCLEOTIDE SEQUENCE</scope>
</reference>
<keyword evidence="2" id="KW-1185">Reference proteome</keyword>
<protein>
    <submittedName>
        <fullName evidence="1">Uncharacterized protein</fullName>
    </submittedName>
</protein>
<dbReference type="EMBL" id="BMAW01006656">
    <property type="protein sequence ID" value="GFS99745.1"/>
    <property type="molecule type" value="Genomic_DNA"/>
</dbReference>
<dbReference type="Proteomes" id="UP000887013">
    <property type="component" value="Unassembled WGS sequence"/>
</dbReference>
<proteinExistence type="predicted"/>
<name>A0A8X6N8E9_NEPPI</name>
<organism evidence="1 2">
    <name type="scientific">Nephila pilipes</name>
    <name type="common">Giant wood spider</name>
    <name type="synonym">Nephila maculata</name>
    <dbReference type="NCBI Taxonomy" id="299642"/>
    <lineage>
        <taxon>Eukaryota</taxon>
        <taxon>Metazoa</taxon>
        <taxon>Ecdysozoa</taxon>
        <taxon>Arthropoda</taxon>
        <taxon>Chelicerata</taxon>
        <taxon>Arachnida</taxon>
        <taxon>Araneae</taxon>
        <taxon>Araneomorphae</taxon>
        <taxon>Entelegynae</taxon>
        <taxon>Araneoidea</taxon>
        <taxon>Nephilidae</taxon>
        <taxon>Nephila</taxon>
    </lineage>
</organism>
<comment type="caution">
    <text evidence="1">The sequence shown here is derived from an EMBL/GenBank/DDBJ whole genome shotgun (WGS) entry which is preliminary data.</text>
</comment>
<evidence type="ECO:0000313" key="1">
    <source>
        <dbReference type="EMBL" id="GFS99745.1"/>
    </source>
</evidence>
<dbReference type="AlphaFoldDB" id="A0A8X6N8E9"/>